<accession>A0ABS8VQV6</accession>
<keyword evidence="2" id="KW-1185">Reference proteome</keyword>
<gene>
    <name evidence="1" type="primary">DOX1_3</name>
    <name evidence="1" type="ORF">HAX54_039587</name>
</gene>
<dbReference type="EMBL" id="JACEIK010005501">
    <property type="protein sequence ID" value="MCE0481657.1"/>
    <property type="molecule type" value="Genomic_DNA"/>
</dbReference>
<dbReference type="Proteomes" id="UP000823775">
    <property type="component" value="Unassembled WGS sequence"/>
</dbReference>
<dbReference type="PANTHER" id="PTHR11903:SF11">
    <property type="entry name" value="ALPHA-DIOXYGENASE 1"/>
    <property type="match status" value="1"/>
</dbReference>
<dbReference type="PANTHER" id="PTHR11903">
    <property type="entry name" value="PROSTAGLANDIN G/H SYNTHASE"/>
    <property type="match status" value="1"/>
</dbReference>
<dbReference type="InterPro" id="IPR050783">
    <property type="entry name" value="Oxylipin_biosynth_metab"/>
</dbReference>
<reference evidence="1 2" key="1">
    <citation type="journal article" date="2021" name="BMC Genomics">
        <title>Datura genome reveals duplications of psychoactive alkaloid biosynthetic genes and high mutation rate following tissue culture.</title>
        <authorList>
            <person name="Rajewski A."/>
            <person name="Carter-House D."/>
            <person name="Stajich J."/>
            <person name="Litt A."/>
        </authorList>
    </citation>
    <scope>NUCLEOTIDE SEQUENCE [LARGE SCALE GENOMIC DNA]</scope>
    <source>
        <strain evidence="1">AR-01</strain>
    </source>
</reference>
<sequence>MGNTTESLKDVLDRHYSGITEKWMNSSSAFSVWNSSPKPHNPISLYFRVPRRRLEADKFFTSNYNEETYTKKELEWVDTTESLKDVLDRHYPEMTKKWMNSNSAFSVWGSSPELYNPIPLYFRLPQQ</sequence>
<proteinExistence type="predicted"/>
<organism evidence="1 2">
    <name type="scientific">Datura stramonium</name>
    <name type="common">Jimsonweed</name>
    <name type="synonym">Common thornapple</name>
    <dbReference type="NCBI Taxonomy" id="4076"/>
    <lineage>
        <taxon>Eukaryota</taxon>
        <taxon>Viridiplantae</taxon>
        <taxon>Streptophyta</taxon>
        <taxon>Embryophyta</taxon>
        <taxon>Tracheophyta</taxon>
        <taxon>Spermatophyta</taxon>
        <taxon>Magnoliopsida</taxon>
        <taxon>eudicotyledons</taxon>
        <taxon>Gunneridae</taxon>
        <taxon>Pentapetalae</taxon>
        <taxon>asterids</taxon>
        <taxon>lamiids</taxon>
        <taxon>Solanales</taxon>
        <taxon>Solanaceae</taxon>
        <taxon>Solanoideae</taxon>
        <taxon>Datureae</taxon>
        <taxon>Datura</taxon>
    </lineage>
</organism>
<name>A0ABS8VQV6_DATST</name>
<dbReference type="SUPFAM" id="SSF48113">
    <property type="entry name" value="Heme-dependent peroxidases"/>
    <property type="match status" value="1"/>
</dbReference>
<protein>
    <submittedName>
        <fullName evidence="1">Alpha-dioxygenase 1</fullName>
    </submittedName>
</protein>
<evidence type="ECO:0000313" key="1">
    <source>
        <dbReference type="EMBL" id="MCE0481657.1"/>
    </source>
</evidence>
<comment type="caution">
    <text evidence="1">The sequence shown here is derived from an EMBL/GenBank/DDBJ whole genome shotgun (WGS) entry which is preliminary data.</text>
</comment>
<evidence type="ECO:0000313" key="2">
    <source>
        <dbReference type="Proteomes" id="UP000823775"/>
    </source>
</evidence>
<dbReference type="Gene3D" id="1.10.640.10">
    <property type="entry name" value="Haem peroxidase domain superfamily, animal type"/>
    <property type="match status" value="1"/>
</dbReference>
<dbReference type="InterPro" id="IPR010255">
    <property type="entry name" value="Haem_peroxidase_sf"/>
</dbReference>
<dbReference type="InterPro" id="IPR037120">
    <property type="entry name" value="Haem_peroxidase_sf_animal"/>
</dbReference>